<evidence type="ECO:0000313" key="2">
    <source>
        <dbReference type="Proteomes" id="UP001651158"/>
    </source>
</evidence>
<protein>
    <submittedName>
        <fullName evidence="1">Uncharacterized protein</fullName>
    </submittedName>
</protein>
<dbReference type="EMBL" id="JAKROA010000007">
    <property type="protein sequence ID" value="KAL5105989.1"/>
    <property type="molecule type" value="Genomic_DNA"/>
</dbReference>
<proteinExistence type="predicted"/>
<keyword evidence="2" id="KW-1185">Reference proteome</keyword>
<sequence>MVDRRGRFFFFCGNAKTRLSQPPLRTRHTYLSCAGEELARLMPDGAPVNAAAAAGITTQAPGSRPGVNGVATRRQLITSDDCSQSRRLPGTQNAAILKY</sequence>
<accession>A0ABR4Q8I5</accession>
<name>A0ABR4Q8I5_9CEST</name>
<evidence type="ECO:0000313" key="1">
    <source>
        <dbReference type="EMBL" id="KAL5105989.1"/>
    </source>
</evidence>
<dbReference type="Proteomes" id="UP001651158">
    <property type="component" value="Unassembled WGS sequence"/>
</dbReference>
<gene>
    <name evidence="1" type="ORF">TcWFU_010495</name>
</gene>
<organism evidence="1 2">
    <name type="scientific">Taenia crassiceps</name>
    <dbReference type="NCBI Taxonomy" id="6207"/>
    <lineage>
        <taxon>Eukaryota</taxon>
        <taxon>Metazoa</taxon>
        <taxon>Spiralia</taxon>
        <taxon>Lophotrochozoa</taxon>
        <taxon>Platyhelminthes</taxon>
        <taxon>Cestoda</taxon>
        <taxon>Eucestoda</taxon>
        <taxon>Cyclophyllidea</taxon>
        <taxon>Taeniidae</taxon>
        <taxon>Taenia</taxon>
    </lineage>
</organism>
<comment type="caution">
    <text evidence="1">The sequence shown here is derived from an EMBL/GenBank/DDBJ whole genome shotgun (WGS) entry which is preliminary data.</text>
</comment>
<reference evidence="1 2" key="1">
    <citation type="journal article" date="2022" name="Front. Cell. Infect. Microbiol.">
        <title>The Genomes of Two Strains of Taenia crassiceps the Animal Model for the Study of Human Cysticercosis.</title>
        <authorList>
            <person name="Bobes R.J."/>
            <person name="Estrada K."/>
            <person name="Rios-Valencia D.G."/>
            <person name="Calderon-Gallegos A."/>
            <person name="de la Torre P."/>
            <person name="Carrero J.C."/>
            <person name="Sanchez-Flores A."/>
            <person name="Laclette J.P."/>
        </authorList>
    </citation>
    <scope>NUCLEOTIDE SEQUENCE [LARGE SCALE GENOMIC DNA]</scope>
    <source>
        <strain evidence="1">WFUcys</strain>
    </source>
</reference>